<dbReference type="GO" id="GO:0005524">
    <property type="term" value="F:ATP binding"/>
    <property type="evidence" value="ECO:0007669"/>
    <property type="project" value="UniProtKB-UniRule"/>
</dbReference>
<name>A0A0G0C1D0_UNCC3</name>
<dbReference type="GO" id="GO:0005737">
    <property type="term" value="C:cytoplasm"/>
    <property type="evidence" value="ECO:0007669"/>
    <property type="project" value="UniProtKB-SubCell"/>
</dbReference>
<dbReference type="Pfam" id="PF13393">
    <property type="entry name" value="tRNA-synt_His"/>
    <property type="match status" value="1"/>
</dbReference>
<evidence type="ECO:0000256" key="7">
    <source>
        <dbReference type="HAMAP-Rule" id="MF_00127"/>
    </source>
</evidence>
<organism evidence="10 11">
    <name type="scientific">candidate division CPR3 bacterium GW2011_GWF2_35_18</name>
    <dbReference type="NCBI Taxonomy" id="1618350"/>
    <lineage>
        <taxon>Bacteria</taxon>
        <taxon>Bacteria division CPR3</taxon>
    </lineage>
</organism>
<proteinExistence type="inferred from homology"/>
<comment type="subunit">
    <text evidence="7">Homodimer.</text>
</comment>
<keyword evidence="7" id="KW-0963">Cytoplasm</keyword>
<dbReference type="NCBIfam" id="TIGR00442">
    <property type="entry name" value="hisS"/>
    <property type="match status" value="1"/>
</dbReference>
<dbReference type="Gene3D" id="3.30.930.10">
    <property type="entry name" value="Bira Bifunctional Protein, Domain 2"/>
    <property type="match status" value="1"/>
</dbReference>
<dbReference type="CDD" id="cd00773">
    <property type="entry name" value="HisRS-like_core"/>
    <property type="match status" value="1"/>
</dbReference>
<evidence type="ECO:0000313" key="10">
    <source>
        <dbReference type="EMBL" id="KKP69886.1"/>
    </source>
</evidence>
<feature type="binding site" evidence="8">
    <location>
        <position position="131"/>
    </location>
    <ligand>
        <name>L-histidine</name>
        <dbReference type="ChEBI" id="CHEBI:57595"/>
    </ligand>
</feature>
<dbReference type="GO" id="GO:0004821">
    <property type="term" value="F:histidine-tRNA ligase activity"/>
    <property type="evidence" value="ECO:0007669"/>
    <property type="project" value="UniProtKB-UniRule"/>
</dbReference>
<dbReference type="EC" id="6.1.1.21" evidence="7"/>
<dbReference type="PANTHER" id="PTHR11476:SF7">
    <property type="entry name" value="HISTIDINE--TRNA LIGASE"/>
    <property type="match status" value="1"/>
</dbReference>
<dbReference type="InterPro" id="IPR006195">
    <property type="entry name" value="aa-tRNA-synth_II"/>
</dbReference>
<dbReference type="HAMAP" id="MF_00127">
    <property type="entry name" value="His_tRNA_synth"/>
    <property type="match status" value="1"/>
</dbReference>
<dbReference type="Gene3D" id="3.40.50.800">
    <property type="entry name" value="Anticodon-binding domain"/>
    <property type="match status" value="1"/>
</dbReference>
<dbReference type="STRING" id="1618350.UR67_C0002G0006"/>
<dbReference type="SUPFAM" id="SSF55681">
    <property type="entry name" value="Class II aaRS and biotin synthetases"/>
    <property type="match status" value="1"/>
</dbReference>
<feature type="binding site" evidence="8">
    <location>
        <position position="127"/>
    </location>
    <ligand>
        <name>L-histidine</name>
        <dbReference type="ChEBI" id="CHEBI:57595"/>
    </ligand>
</feature>
<dbReference type="SUPFAM" id="SSF52954">
    <property type="entry name" value="Class II aaRS ABD-related"/>
    <property type="match status" value="1"/>
</dbReference>
<keyword evidence="2 7" id="KW-0547">Nucleotide-binding</keyword>
<gene>
    <name evidence="7" type="primary">hisS</name>
    <name evidence="10" type="ORF">UR67_C0002G0006</name>
</gene>
<reference evidence="10 11" key="1">
    <citation type="journal article" date="2015" name="Nature">
        <title>rRNA introns, odd ribosomes, and small enigmatic genomes across a large radiation of phyla.</title>
        <authorList>
            <person name="Brown C.T."/>
            <person name="Hug L.A."/>
            <person name="Thomas B.C."/>
            <person name="Sharon I."/>
            <person name="Castelle C.J."/>
            <person name="Singh A."/>
            <person name="Wilkins M.J."/>
            <person name="Williams K.H."/>
            <person name="Banfield J.F."/>
        </authorList>
    </citation>
    <scope>NUCLEOTIDE SEQUENCE [LARGE SCALE GENOMIC DNA]</scope>
</reference>
<dbReference type="Proteomes" id="UP000034581">
    <property type="component" value="Unassembled WGS sequence"/>
</dbReference>
<feature type="binding site" evidence="8">
    <location>
        <position position="279"/>
    </location>
    <ligand>
        <name>L-histidine</name>
        <dbReference type="ChEBI" id="CHEBI:57595"/>
    </ligand>
</feature>
<accession>A0A0G0C1D0</accession>
<dbReference type="PROSITE" id="PS50862">
    <property type="entry name" value="AA_TRNA_LIGASE_II"/>
    <property type="match status" value="1"/>
</dbReference>
<feature type="domain" description="Aminoacyl-transfer RNA synthetases class-II family profile" evidence="9">
    <location>
        <begin position="1"/>
        <end position="383"/>
    </location>
</feature>
<protein>
    <recommendedName>
        <fullName evidence="7">Histidine--tRNA ligase</fullName>
        <ecNumber evidence="7">6.1.1.21</ecNumber>
    </recommendedName>
    <alternativeName>
        <fullName evidence="7">Histidyl-tRNA synthetase</fullName>
        <shortName evidence="7">HisRS</shortName>
    </alternativeName>
</protein>
<dbReference type="InterPro" id="IPR045864">
    <property type="entry name" value="aa-tRNA-synth_II/BPL/LPL"/>
</dbReference>
<evidence type="ECO:0000259" key="9">
    <source>
        <dbReference type="PROSITE" id="PS50862"/>
    </source>
</evidence>
<keyword evidence="4 7" id="KW-0648">Protein biosynthesis</keyword>
<evidence type="ECO:0000256" key="8">
    <source>
        <dbReference type="PIRSR" id="PIRSR001549-1"/>
    </source>
</evidence>
<evidence type="ECO:0000256" key="2">
    <source>
        <dbReference type="ARBA" id="ARBA00022741"/>
    </source>
</evidence>
<dbReference type="EMBL" id="LBQB01000002">
    <property type="protein sequence ID" value="KKP69886.1"/>
    <property type="molecule type" value="Genomic_DNA"/>
</dbReference>
<dbReference type="PIRSF" id="PIRSF001549">
    <property type="entry name" value="His-tRNA_synth"/>
    <property type="match status" value="1"/>
</dbReference>
<keyword evidence="5 7" id="KW-0030">Aminoacyl-tRNA synthetase</keyword>
<keyword evidence="7" id="KW-0436">Ligase</keyword>
<feature type="binding site" evidence="8">
    <location>
        <position position="113"/>
    </location>
    <ligand>
        <name>L-histidine</name>
        <dbReference type="ChEBI" id="CHEBI:57595"/>
    </ligand>
</feature>
<evidence type="ECO:0000256" key="5">
    <source>
        <dbReference type="ARBA" id="ARBA00023146"/>
    </source>
</evidence>
<evidence type="ECO:0000256" key="6">
    <source>
        <dbReference type="ARBA" id="ARBA00047639"/>
    </source>
</evidence>
<dbReference type="InterPro" id="IPR004154">
    <property type="entry name" value="Anticodon-bd"/>
</dbReference>
<dbReference type="Pfam" id="PF03129">
    <property type="entry name" value="HGTP_anticodon"/>
    <property type="match status" value="1"/>
</dbReference>
<evidence type="ECO:0000256" key="1">
    <source>
        <dbReference type="ARBA" id="ARBA00008226"/>
    </source>
</evidence>
<evidence type="ECO:0000256" key="3">
    <source>
        <dbReference type="ARBA" id="ARBA00022840"/>
    </source>
</evidence>
<comment type="similarity">
    <text evidence="1 7">Belongs to the class-II aminoacyl-tRNA synthetase family.</text>
</comment>
<dbReference type="InterPro" id="IPR041715">
    <property type="entry name" value="HisRS-like_core"/>
</dbReference>
<dbReference type="InterPro" id="IPR004516">
    <property type="entry name" value="HisRS/HisZ"/>
</dbReference>
<sequence>MSNQERQLQTLKGFQDFLPDDMRLREYVINTFKKVFEKYGYEPLETPALEYAETLFGISGEEAEKLFYRFTDNGGRDVVMRYEVMVPMCRVIAQYKNQLTFPFKRYQIQRVWRAENVQKGRLREFTQCDADTIGTSSMIADAEFIQMGIEILNNFGFREFYAQISNRKLLDGMLSEYQIPENKFYGVCMTIDNIRKIGRDGVIERLMNKENLSKEVATKIVKIIEQSGTNEEKIKAFRKQFSENKKVSEALDEVEEILNYLEANKVNSKYYRFDPTIARGLAHYTGPVWEFEITEGNVGSVAGCGRYDNVISKYLGTDEIIPATGGSFGIERMMIVLKERQMVDFLQNSTQVLVTIFNEKTKNDSIKLANELRETGINTFLYPEPGVKLDKQLKLADRKVIPVVLILGPEEITKNEVVIKWMQQKKQEKVKLSALIRKLKG</sequence>
<dbReference type="GO" id="GO:0006427">
    <property type="term" value="P:histidyl-tRNA aminoacylation"/>
    <property type="evidence" value="ECO:0007669"/>
    <property type="project" value="UniProtKB-UniRule"/>
</dbReference>
<dbReference type="InterPro" id="IPR036621">
    <property type="entry name" value="Anticodon-bd_dom_sf"/>
</dbReference>
<comment type="catalytic activity">
    <reaction evidence="6 7">
        <text>tRNA(His) + L-histidine + ATP = L-histidyl-tRNA(His) + AMP + diphosphate + H(+)</text>
        <dbReference type="Rhea" id="RHEA:17313"/>
        <dbReference type="Rhea" id="RHEA-COMP:9665"/>
        <dbReference type="Rhea" id="RHEA-COMP:9689"/>
        <dbReference type="ChEBI" id="CHEBI:15378"/>
        <dbReference type="ChEBI" id="CHEBI:30616"/>
        <dbReference type="ChEBI" id="CHEBI:33019"/>
        <dbReference type="ChEBI" id="CHEBI:57595"/>
        <dbReference type="ChEBI" id="CHEBI:78442"/>
        <dbReference type="ChEBI" id="CHEBI:78527"/>
        <dbReference type="ChEBI" id="CHEBI:456215"/>
        <dbReference type="EC" id="6.1.1.21"/>
    </reaction>
</comment>
<comment type="caution">
    <text evidence="10">The sequence shown here is derived from an EMBL/GenBank/DDBJ whole genome shotgun (WGS) entry which is preliminary data.</text>
</comment>
<dbReference type="InterPro" id="IPR015807">
    <property type="entry name" value="His-tRNA-ligase"/>
</dbReference>
<dbReference type="PATRIC" id="fig|1618350.3.peg.309"/>
<dbReference type="PANTHER" id="PTHR11476">
    <property type="entry name" value="HISTIDYL-TRNA SYNTHETASE"/>
    <property type="match status" value="1"/>
</dbReference>
<evidence type="ECO:0000256" key="4">
    <source>
        <dbReference type="ARBA" id="ARBA00022917"/>
    </source>
</evidence>
<evidence type="ECO:0000313" key="11">
    <source>
        <dbReference type="Proteomes" id="UP000034581"/>
    </source>
</evidence>
<comment type="subcellular location">
    <subcellularLocation>
        <location evidence="7">Cytoplasm</location>
    </subcellularLocation>
</comment>
<dbReference type="AlphaFoldDB" id="A0A0G0C1D0"/>
<keyword evidence="3 7" id="KW-0067">ATP-binding</keyword>